<sequence length="378" mass="40708">MAAPALHLAWANPVRIHWGAGCFQSIAADQPVVVLADRAALGYEDETLLGERLGAQCKAWSWYQGGLGSVPLAQMLCDELWPVLQAHPQAAVLALGGGTTLDLAKVLRYRMADSRMAAAHWRNNTLPEHVERHPLWLVPTTAGTGSEVTRWATLWDTDIAAPAKLSWAPADGFAEQAFVDPCLSLSCPQRLTRDCALDTLAHALESLWNRNANPITEALALDAARLVLHNLPSVLEQPGNIALRAELSRASLLAGLAMSQTQTALAHALSYALTLKEGLPHGEACAVWLPMVWELAVQQSPSCDAALARVFGGTVQEGTKQAPQEAAHVGAQHGAQALRLWLQTLGVAPRDLRQSASGRAQLDTEMRSARGRNFIVNR</sequence>
<dbReference type="Gene3D" id="1.20.1090.10">
    <property type="entry name" value="Dehydroquinate synthase-like - alpha domain"/>
    <property type="match status" value="1"/>
</dbReference>
<evidence type="ECO:0000313" key="5">
    <source>
        <dbReference type="Proteomes" id="UP000260665"/>
    </source>
</evidence>
<evidence type="ECO:0000313" key="4">
    <source>
        <dbReference type="EMBL" id="RFO97097.1"/>
    </source>
</evidence>
<keyword evidence="5" id="KW-1185">Reference proteome</keyword>
<name>A0A3E1RCK5_9BURK</name>
<dbReference type="Pfam" id="PF00465">
    <property type="entry name" value="Fe-ADH"/>
    <property type="match status" value="1"/>
</dbReference>
<evidence type="ECO:0000256" key="1">
    <source>
        <dbReference type="ARBA" id="ARBA00023002"/>
    </source>
</evidence>
<keyword evidence="1" id="KW-0560">Oxidoreductase</keyword>
<dbReference type="Proteomes" id="UP000260665">
    <property type="component" value="Unassembled WGS sequence"/>
</dbReference>
<comment type="caution">
    <text evidence="4">The sequence shown here is derived from an EMBL/GenBank/DDBJ whole genome shotgun (WGS) entry which is preliminary data.</text>
</comment>
<feature type="domain" description="Alcohol dehydrogenase iron-type/glycerol dehydrogenase GldA" evidence="2">
    <location>
        <begin position="77"/>
        <end position="181"/>
    </location>
</feature>
<proteinExistence type="predicted"/>
<dbReference type="SUPFAM" id="SSF56796">
    <property type="entry name" value="Dehydroquinate synthase-like"/>
    <property type="match status" value="1"/>
</dbReference>
<gene>
    <name evidence="4" type="ORF">DIC66_08075</name>
</gene>
<evidence type="ECO:0000259" key="2">
    <source>
        <dbReference type="Pfam" id="PF00465"/>
    </source>
</evidence>
<dbReference type="GO" id="GO:0046872">
    <property type="term" value="F:metal ion binding"/>
    <property type="evidence" value="ECO:0007669"/>
    <property type="project" value="InterPro"/>
</dbReference>
<accession>A0A3E1RCK5</accession>
<protein>
    <submittedName>
        <fullName evidence="4">Alcohol dehydrogenase</fullName>
    </submittedName>
</protein>
<dbReference type="EMBL" id="QFZK01000004">
    <property type="protein sequence ID" value="RFO97097.1"/>
    <property type="molecule type" value="Genomic_DNA"/>
</dbReference>
<dbReference type="InterPro" id="IPR056798">
    <property type="entry name" value="ADH_Fe_C"/>
</dbReference>
<reference evidence="4 5" key="1">
    <citation type="submission" date="2018-05" db="EMBL/GenBank/DDBJ databases">
        <title>Rhodoferax soyangensis sp.nov., isolated from an oligotrophic freshwater lake.</title>
        <authorList>
            <person name="Park M."/>
        </authorList>
    </citation>
    <scope>NUCLEOTIDE SEQUENCE [LARGE SCALE GENOMIC DNA]</scope>
    <source>
        <strain evidence="4 5">IMCC26218</strain>
    </source>
</reference>
<dbReference type="PANTHER" id="PTHR11496">
    <property type="entry name" value="ALCOHOL DEHYDROGENASE"/>
    <property type="match status" value="1"/>
</dbReference>
<dbReference type="PANTHER" id="PTHR11496:SF83">
    <property type="entry name" value="HYDROXYACID-OXOACID TRANSHYDROGENASE, MITOCHONDRIAL"/>
    <property type="match status" value="1"/>
</dbReference>
<organism evidence="4 5">
    <name type="scientific">Rhodoferax lacus</name>
    <dbReference type="NCBI Taxonomy" id="2184758"/>
    <lineage>
        <taxon>Bacteria</taxon>
        <taxon>Pseudomonadati</taxon>
        <taxon>Pseudomonadota</taxon>
        <taxon>Betaproteobacteria</taxon>
        <taxon>Burkholderiales</taxon>
        <taxon>Comamonadaceae</taxon>
        <taxon>Rhodoferax</taxon>
    </lineage>
</organism>
<dbReference type="InterPro" id="IPR001670">
    <property type="entry name" value="ADH_Fe/GldA"/>
</dbReference>
<dbReference type="Gene3D" id="3.40.50.1970">
    <property type="match status" value="1"/>
</dbReference>
<dbReference type="AlphaFoldDB" id="A0A3E1RCK5"/>
<evidence type="ECO:0000259" key="3">
    <source>
        <dbReference type="Pfam" id="PF25137"/>
    </source>
</evidence>
<feature type="domain" description="Fe-containing alcohol dehydrogenase-like C-terminal" evidence="3">
    <location>
        <begin position="196"/>
        <end position="328"/>
    </location>
</feature>
<dbReference type="RefSeq" id="WP_117175947.1">
    <property type="nucleotide sequence ID" value="NZ_QFZK01000004.1"/>
</dbReference>
<dbReference type="GO" id="GO:0004022">
    <property type="term" value="F:alcohol dehydrogenase (NAD+) activity"/>
    <property type="evidence" value="ECO:0007669"/>
    <property type="project" value="TreeGrafter"/>
</dbReference>
<dbReference type="InterPro" id="IPR039697">
    <property type="entry name" value="Alcohol_dehydrogenase_Fe"/>
</dbReference>
<dbReference type="Pfam" id="PF25137">
    <property type="entry name" value="ADH_Fe_C"/>
    <property type="match status" value="1"/>
</dbReference>
<dbReference type="OrthoDB" id="9815791at2"/>